<keyword evidence="2 6" id="KW-0812">Transmembrane</keyword>
<reference evidence="7 8" key="1">
    <citation type="journal article" date="2012" name="Genome Biol.">
        <title>The genome of the polar eukaryotic microalga coccomyxa subellipsoidea reveals traits of cold adaptation.</title>
        <authorList>
            <person name="Blanc G."/>
            <person name="Agarkova I."/>
            <person name="Grimwood J."/>
            <person name="Kuo A."/>
            <person name="Brueggeman A."/>
            <person name="Dunigan D."/>
            <person name="Gurnon J."/>
            <person name="Ladunga I."/>
            <person name="Lindquist E."/>
            <person name="Lucas S."/>
            <person name="Pangilinan J."/>
            <person name="Proschold T."/>
            <person name="Salamov A."/>
            <person name="Schmutz J."/>
            <person name="Weeks D."/>
            <person name="Yamada T."/>
            <person name="Claverie J.M."/>
            <person name="Grigoriev I."/>
            <person name="Van Etten J."/>
            <person name="Lomsadze A."/>
            <person name="Borodovsky M."/>
        </authorList>
    </citation>
    <scope>NUCLEOTIDE SEQUENCE [LARGE SCALE GENOMIC DNA]</scope>
    <source>
        <strain evidence="7 8">C-169</strain>
    </source>
</reference>
<dbReference type="RefSeq" id="XP_005651510.1">
    <property type="nucleotide sequence ID" value="XM_005651453.1"/>
</dbReference>
<evidence type="ECO:0000256" key="5">
    <source>
        <dbReference type="SAM" id="MobiDB-lite"/>
    </source>
</evidence>
<feature type="region of interest" description="Disordered" evidence="5">
    <location>
        <begin position="280"/>
        <end position="357"/>
    </location>
</feature>
<comment type="subcellular location">
    <subcellularLocation>
        <location evidence="1">Membrane</location>
        <topology evidence="1">Single-pass membrane protein</topology>
    </subcellularLocation>
</comment>
<dbReference type="PANTHER" id="PTHR12883">
    <property type="entry name" value="ADIPOCYTE-SPECIFIC PROTEIN 4-RELATED"/>
    <property type="match status" value="1"/>
</dbReference>
<dbReference type="GO" id="GO:0005783">
    <property type="term" value="C:endoplasmic reticulum"/>
    <property type="evidence" value="ECO:0007669"/>
    <property type="project" value="InterPro"/>
</dbReference>
<dbReference type="AlphaFoldDB" id="I0Z8J7"/>
<feature type="transmembrane region" description="Helical" evidence="6">
    <location>
        <begin position="16"/>
        <end position="35"/>
    </location>
</feature>
<name>I0Z8J7_COCSC</name>
<dbReference type="KEGG" id="csl:COCSUDRAFT_39909"/>
<dbReference type="Proteomes" id="UP000007264">
    <property type="component" value="Unassembled WGS sequence"/>
</dbReference>
<accession>I0Z8J7</accession>
<evidence type="ECO:0000256" key="1">
    <source>
        <dbReference type="ARBA" id="ARBA00004167"/>
    </source>
</evidence>
<evidence type="ECO:0000256" key="4">
    <source>
        <dbReference type="ARBA" id="ARBA00023136"/>
    </source>
</evidence>
<dbReference type="GO" id="GO:0016020">
    <property type="term" value="C:membrane"/>
    <property type="evidence" value="ECO:0007669"/>
    <property type="project" value="UniProtKB-SubCell"/>
</dbReference>
<evidence type="ECO:0000256" key="2">
    <source>
        <dbReference type="ARBA" id="ARBA00022692"/>
    </source>
</evidence>
<dbReference type="GeneID" id="17044975"/>
<dbReference type="GO" id="GO:0032469">
    <property type="term" value="P:endoplasmic reticulum calcium ion homeostasis"/>
    <property type="evidence" value="ECO:0007669"/>
    <property type="project" value="InterPro"/>
</dbReference>
<dbReference type="GO" id="GO:0005509">
    <property type="term" value="F:calcium ion binding"/>
    <property type="evidence" value="ECO:0007669"/>
    <property type="project" value="InterPro"/>
</dbReference>
<dbReference type="PANTHER" id="PTHR12883:SF0">
    <property type="entry name" value="PAT COMPLEX SUBUNIT CCDC47"/>
    <property type="match status" value="1"/>
</dbReference>
<dbReference type="eggNOG" id="KOG2357">
    <property type="taxonomic scope" value="Eukaryota"/>
</dbReference>
<keyword evidence="4 6" id="KW-0472">Membrane</keyword>
<evidence type="ECO:0000313" key="7">
    <source>
        <dbReference type="EMBL" id="EIE26966.1"/>
    </source>
</evidence>
<feature type="compositionally biased region" description="Basic and acidic residues" evidence="5">
    <location>
        <begin position="280"/>
        <end position="344"/>
    </location>
</feature>
<comment type="caution">
    <text evidence="7">The sequence shown here is derived from an EMBL/GenBank/DDBJ whole genome shotgun (WGS) entry which is preliminary data.</text>
</comment>
<dbReference type="EMBL" id="AGSI01000002">
    <property type="protein sequence ID" value="EIE26966.1"/>
    <property type="molecule type" value="Genomic_DNA"/>
</dbReference>
<dbReference type="STRING" id="574566.I0Z8J7"/>
<dbReference type="OrthoDB" id="10039147at2759"/>
<evidence type="ECO:0000256" key="6">
    <source>
        <dbReference type="SAM" id="Phobius"/>
    </source>
</evidence>
<organism evidence="7 8">
    <name type="scientific">Coccomyxa subellipsoidea (strain C-169)</name>
    <name type="common">Green microalga</name>
    <dbReference type="NCBI Taxonomy" id="574566"/>
    <lineage>
        <taxon>Eukaryota</taxon>
        <taxon>Viridiplantae</taxon>
        <taxon>Chlorophyta</taxon>
        <taxon>core chlorophytes</taxon>
        <taxon>Trebouxiophyceae</taxon>
        <taxon>Trebouxiophyceae incertae sedis</taxon>
        <taxon>Coccomyxaceae</taxon>
        <taxon>Coccomyxa</taxon>
        <taxon>Coccomyxa subellipsoidea</taxon>
    </lineage>
</organism>
<protein>
    <submittedName>
        <fullName evidence="7">DUF1682-domain-containing protein</fullName>
    </submittedName>
</protein>
<dbReference type="Pfam" id="PF07946">
    <property type="entry name" value="CCDC47"/>
    <property type="match status" value="1"/>
</dbReference>
<evidence type="ECO:0000256" key="3">
    <source>
        <dbReference type="ARBA" id="ARBA00022989"/>
    </source>
</evidence>
<gene>
    <name evidence="7" type="ORF">COCSUDRAFT_39909</name>
</gene>
<keyword evidence="8" id="KW-1185">Reference proteome</keyword>
<keyword evidence="3 6" id="KW-1133">Transmembrane helix</keyword>
<evidence type="ECO:0000313" key="8">
    <source>
        <dbReference type="Proteomes" id="UP000007264"/>
    </source>
</evidence>
<proteinExistence type="predicted"/>
<sequence length="357" mass="41275">MKPIMQALKEVQLKDLWMEFGFLALIVLYLVNMIVGSQANKRIAYAWAQEYTTEGKVLERNFSHIGISDEEGTEVTLLKEGAAMFHCYASGRRFCTGMVASLDLRPRMELFQGYVLNAILPQDDIVDLEVRMNEASMPKTVLCIATTRLAREMLRKEGCYEDLKLYTRKVEVAKDRIPNWPHEKLTVLAEQPSIFYDLMSEAMLDQVFGRAAFEEIGQYFRAIRITTEAEGKHKQASSLSIAQFSFVLPPAEQMDKLGRWMTAAMVFIDTLGNYKMKPEQKAKADKARQEAAAHAEKGGEEETYEREEKLRQKKKEEEQEKLKRMSPAEREKYQKRKDKIERDRRARRMGKGMVVKM</sequence>
<dbReference type="InterPro" id="IPR012879">
    <property type="entry name" value="CCDC47"/>
</dbReference>